<dbReference type="SUPFAM" id="SSF53720">
    <property type="entry name" value="ALDH-like"/>
    <property type="match status" value="1"/>
</dbReference>
<dbReference type="InterPro" id="IPR016162">
    <property type="entry name" value="Ald_DH_N"/>
</dbReference>
<dbReference type="InterPro" id="IPR050740">
    <property type="entry name" value="Aldehyde_DH_Superfamily"/>
</dbReference>
<comment type="caution">
    <text evidence="3">The sequence shown here is derived from an EMBL/GenBank/DDBJ whole genome shotgun (WGS) entry which is preliminary data.</text>
</comment>
<dbReference type="Pfam" id="PF00171">
    <property type="entry name" value="Aldedh"/>
    <property type="match status" value="1"/>
</dbReference>
<reference evidence="3 4" key="1">
    <citation type="journal article" date="2015" name="Genome Announc.">
        <title>Draft Genome Sequence of Rhodococcus rhodochrous Strain KG-21, a Soil Isolate from Oil Fields of Krishna-Godavari Basin, India.</title>
        <authorList>
            <person name="Dawar C."/>
            <person name="Aggarwal R.K."/>
        </authorList>
    </citation>
    <scope>NUCLEOTIDE SEQUENCE [LARGE SCALE GENOMIC DNA]</scope>
    <source>
        <strain evidence="3 4">KG-21</strain>
    </source>
</reference>
<keyword evidence="1" id="KW-0560">Oxidoreductase</keyword>
<dbReference type="InterPro" id="IPR015590">
    <property type="entry name" value="Aldehyde_DH_dom"/>
</dbReference>
<gene>
    <name evidence="3" type="ORF">Z051_23950</name>
</gene>
<proteinExistence type="predicted"/>
<dbReference type="RefSeq" id="WP_054374849.1">
    <property type="nucleotide sequence ID" value="NZ_AZYO01000096.1"/>
</dbReference>
<evidence type="ECO:0000259" key="2">
    <source>
        <dbReference type="Pfam" id="PF00171"/>
    </source>
</evidence>
<name>A0A0M9WLT0_RHORH</name>
<evidence type="ECO:0000313" key="3">
    <source>
        <dbReference type="EMBL" id="KOS53721.1"/>
    </source>
</evidence>
<evidence type="ECO:0000256" key="1">
    <source>
        <dbReference type="ARBA" id="ARBA00023002"/>
    </source>
</evidence>
<dbReference type="Proteomes" id="UP000037712">
    <property type="component" value="Unassembled WGS sequence"/>
</dbReference>
<dbReference type="CDD" id="cd07129">
    <property type="entry name" value="ALDH_KGSADH"/>
    <property type="match status" value="1"/>
</dbReference>
<dbReference type="InterPro" id="IPR016163">
    <property type="entry name" value="Ald_DH_C"/>
</dbReference>
<dbReference type="PANTHER" id="PTHR43353">
    <property type="entry name" value="SUCCINATE-SEMIALDEHYDE DEHYDROGENASE, MITOCHONDRIAL"/>
    <property type="match status" value="1"/>
</dbReference>
<protein>
    <submittedName>
        <fullName evidence="3">Aldehyde dehydrogenase</fullName>
    </submittedName>
</protein>
<evidence type="ECO:0000313" key="4">
    <source>
        <dbReference type="Proteomes" id="UP000037712"/>
    </source>
</evidence>
<dbReference type="InterPro" id="IPR016161">
    <property type="entry name" value="Ald_DH/histidinol_DH"/>
</dbReference>
<dbReference type="PANTHER" id="PTHR43353:SF3">
    <property type="entry name" value="ALDEHYDE DEHYDROGENASE-RELATED"/>
    <property type="match status" value="1"/>
</dbReference>
<dbReference type="EMBL" id="AZYO01000096">
    <property type="protein sequence ID" value="KOS53721.1"/>
    <property type="molecule type" value="Genomic_DNA"/>
</dbReference>
<reference evidence="4" key="2">
    <citation type="submission" date="2015-01" db="EMBL/GenBank/DDBJ databases">
        <title>Draft genome sequence of potential hydrocarbon metabolising strain of Rhodococcus rhodochrous.</title>
        <authorList>
            <person name="Aggarwal R.K."/>
            <person name="Dawar C."/>
        </authorList>
    </citation>
    <scope>NUCLEOTIDE SEQUENCE [LARGE SCALE GENOMIC DNA]</scope>
    <source>
        <strain evidence="4">KG-21</strain>
    </source>
</reference>
<dbReference type="Gene3D" id="3.40.605.10">
    <property type="entry name" value="Aldehyde Dehydrogenase, Chain A, domain 1"/>
    <property type="match status" value="1"/>
</dbReference>
<sequence>MICIAAVDPRTGQRLYPAYVPTTEPEVRAIAVNAAEASSRLAAKSRQWRAGLLETMATALDEERAPIVTTAASETGFGSDKLHAELARTTFQLRFFADVLHEGSYLEATIDRAGDTAMGPRPDLRRMLVPIGPVAVFGASNFPLAFSVPGGDTASALAAGCAVVAKVHSSHPGTSMLCYEIMTAAASAYGAPPSTLALTFGTDSGRHLVLDPHIKAVGFTGSLGGGKALLEAISQREEPIPFYGELSSINPVVVTPVAAHERAEEIGSGLVSSFTTASGQLCTKPGIALVPTGEDGDRLVAIAHEAVSKADPAVMLNARICADYQTGTRQLSGEPHVSVTVAAQAANSNGYHVLPQVFEVELDDFTSKMSEEIFGPAALVVRYSPDNLQDAVDAMLSALPDSLTATIHTGKNESQSELVAKLSSHAGRVIFNGYPTGVAVAWAQNHGGPWPSTNSLHTSVGATAIRRFLRPLTFQNAPQSYLPEELRDDFTEIPRRIDGVLHRAH</sequence>
<dbReference type="PATRIC" id="fig|1441923.3.peg.5207"/>
<dbReference type="GO" id="GO:0016620">
    <property type="term" value="F:oxidoreductase activity, acting on the aldehyde or oxo group of donors, NAD or NADP as acceptor"/>
    <property type="evidence" value="ECO:0007669"/>
    <property type="project" value="InterPro"/>
</dbReference>
<feature type="domain" description="Aldehyde dehydrogenase" evidence="2">
    <location>
        <begin position="5"/>
        <end position="453"/>
    </location>
</feature>
<organism evidence="3 4">
    <name type="scientific">Rhodococcus rhodochrous KG-21</name>
    <dbReference type="NCBI Taxonomy" id="1441923"/>
    <lineage>
        <taxon>Bacteria</taxon>
        <taxon>Bacillati</taxon>
        <taxon>Actinomycetota</taxon>
        <taxon>Actinomycetes</taxon>
        <taxon>Mycobacteriales</taxon>
        <taxon>Nocardiaceae</taxon>
        <taxon>Rhodococcus</taxon>
    </lineage>
</organism>
<dbReference type="AlphaFoldDB" id="A0A0M9WLT0"/>
<accession>A0A0M9WLT0</accession>
<dbReference type="InterPro" id="IPR044151">
    <property type="entry name" value="ALDH_KGSADH"/>
</dbReference>
<dbReference type="Gene3D" id="3.40.309.10">
    <property type="entry name" value="Aldehyde Dehydrogenase, Chain A, domain 2"/>
    <property type="match status" value="1"/>
</dbReference>